<keyword evidence="3" id="KW-1185">Reference proteome</keyword>
<feature type="transmembrane region" description="Helical" evidence="1">
    <location>
        <begin position="134"/>
        <end position="157"/>
    </location>
</feature>
<keyword evidence="1" id="KW-1133">Transmembrane helix</keyword>
<dbReference type="RefSeq" id="WP_173292302.1">
    <property type="nucleotide sequence ID" value="NZ_AP021888.1"/>
</dbReference>
<protein>
    <recommendedName>
        <fullName evidence="4">DUF2628 domain-containing protein</fullName>
    </recommendedName>
</protein>
<sequence length="158" mass="17777">MPTNPTEYETAMLNAFVQKLDKLSYYQNAYQTMNLTGSGQPQLKWFWSWWGFGGGFAFLLYRKAYLEALVAFILGILVNVIPFGGLILMIVMGGTSPYFVVKRYATLKAEIERSHADPDARIQAMQAVGGFHTWVIWVTAIFYGLVLLGILSMLSMIS</sequence>
<organism evidence="2 3">
    <name type="scientific">Thiosulfativibrio zosterae</name>
    <dbReference type="NCBI Taxonomy" id="2675053"/>
    <lineage>
        <taxon>Bacteria</taxon>
        <taxon>Pseudomonadati</taxon>
        <taxon>Pseudomonadota</taxon>
        <taxon>Gammaproteobacteria</taxon>
        <taxon>Thiotrichales</taxon>
        <taxon>Piscirickettsiaceae</taxon>
        <taxon>Thiosulfativibrio</taxon>
    </lineage>
</organism>
<proteinExistence type="predicted"/>
<feature type="transmembrane region" description="Helical" evidence="1">
    <location>
        <begin position="68"/>
        <end position="92"/>
    </location>
</feature>
<evidence type="ECO:0000313" key="2">
    <source>
        <dbReference type="EMBL" id="BBP44592.1"/>
    </source>
</evidence>
<dbReference type="Proteomes" id="UP000501466">
    <property type="component" value="Chromosome"/>
</dbReference>
<feature type="transmembrane region" description="Helical" evidence="1">
    <location>
        <begin position="45"/>
        <end position="61"/>
    </location>
</feature>
<evidence type="ECO:0008006" key="4">
    <source>
        <dbReference type="Google" id="ProtNLM"/>
    </source>
</evidence>
<dbReference type="EMBL" id="AP021888">
    <property type="protein sequence ID" value="BBP44592.1"/>
    <property type="molecule type" value="Genomic_DNA"/>
</dbReference>
<dbReference type="KEGG" id="tzo:THMIRHAT_23380"/>
<dbReference type="AlphaFoldDB" id="A0A6F8PR34"/>
<keyword evidence="1" id="KW-0812">Transmembrane</keyword>
<accession>A0A6F8PR34</accession>
<gene>
    <name evidence="2" type="ORF">THMIRHAT_23380</name>
</gene>
<keyword evidence="1" id="KW-0472">Membrane</keyword>
<reference evidence="3" key="1">
    <citation type="submission" date="2019-11" db="EMBL/GenBank/DDBJ databases">
        <title>Isolation and characterization of two novel species in the genus Thiomicrorhabdus.</title>
        <authorList>
            <person name="Mochizuki J."/>
            <person name="Kojima H."/>
            <person name="Fukui M."/>
        </authorList>
    </citation>
    <scope>NUCLEOTIDE SEQUENCE [LARGE SCALE GENOMIC DNA]</scope>
    <source>
        <strain evidence="3">AkT22</strain>
    </source>
</reference>
<name>A0A6F8PR34_9GAMM</name>
<evidence type="ECO:0000256" key="1">
    <source>
        <dbReference type="SAM" id="Phobius"/>
    </source>
</evidence>
<evidence type="ECO:0000313" key="3">
    <source>
        <dbReference type="Proteomes" id="UP000501466"/>
    </source>
</evidence>